<protein>
    <recommendedName>
        <fullName evidence="1">N-acetyltransferase domain-containing protein</fullName>
    </recommendedName>
</protein>
<gene>
    <name evidence="2" type="ORF">Micbo1qcDRAFT_222093</name>
</gene>
<evidence type="ECO:0000313" key="3">
    <source>
        <dbReference type="Proteomes" id="UP000070501"/>
    </source>
</evidence>
<reference evidence="3" key="1">
    <citation type="submission" date="2016-02" db="EMBL/GenBank/DDBJ databases">
        <title>Draft genome sequence of Microdochium bolleyi, a fungal endophyte of beachgrass.</title>
        <authorList>
            <consortium name="DOE Joint Genome Institute"/>
            <person name="David A.S."/>
            <person name="May G."/>
            <person name="Haridas S."/>
            <person name="Lim J."/>
            <person name="Wang M."/>
            <person name="Labutti K."/>
            <person name="Lipzen A."/>
            <person name="Barry K."/>
            <person name="Grigoriev I.V."/>
        </authorList>
    </citation>
    <scope>NUCLEOTIDE SEQUENCE [LARGE SCALE GENOMIC DNA]</scope>
    <source>
        <strain evidence="3">J235TASD1</strain>
    </source>
</reference>
<dbReference type="GO" id="GO:0016747">
    <property type="term" value="F:acyltransferase activity, transferring groups other than amino-acyl groups"/>
    <property type="evidence" value="ECO:0007669"/>
    <property type="project" value="InterPro"/>
</dbReference>
<dbReference type="InterPro" id="IPR016181">
    <property type="entry name" value="Acyl_CoA_acyltransferase"/>
</dbReference>
<organism evidence="2 3">
    <name type="scientific">Microdochium bolleyi</name>
    <dbReference type="NCBI Taxonomy" id="196109"/>
    <lineage>
        <taxon>Eukaryota</taxon>
        <taxon>Fungi</taxon>
        <taxon>Dikarya</taxon>
        <taxon>Ascomycota</taxon>
        <taxon>Pezizomycotina</taxon>
        <taxon>Sordariomycetes</taxon>
        <taxon>Xylariomycetidae</taxon>
        <taxon>Xylariales</taxon>
        <taxon>Microdochiaceae</taxon>
        <taxon>Microdochium</taxon>
    </lineage>
</organism>
<dbReference type="InterPro" id="IPR000182">
    <property type="entry name" value="GNAT_dom"/>
</dbReference>
<keyword evidence="3" id="KW-1185">Reference proteome</keyword>
<dbReference type="Proteomes" id="UP000070501">
    <property type="component" value="Unassembled WGS sequence"/>
</dbReference>
<dbReference type="Pfam" id="PF00583">
    <property type="entry name" value="Acetyltransf_1"/>
    <property type="match status" value="1"/>
</dbReference>
<dbReference type="STRING" id="196109.A0A136ILE8"/>
<evidence type="ECO:0000313" key="2">
    <source>
        <dbReference type="EMBL" id="KXJ85459.1"/>
    </source>
</evidence>
<dbReference type="SUPFAM" id="SSF55729">
    <property type="entry name" value="Acyl-CoA N-acyltransferases (Nat)"/>
    <property type="match status" value="1"/>
</dbReference>
<dbReference type="InParanoid" id="A0A136ILE8"/>
<sequence length="215" mass="23759">MAKRRVGLIPWDPSSPEHVQELFQQRVQCGWNSDYVEGWRTAQALGHKCIYWIPGVPLLDTCTSLNGKPVTPTGAQFQPVGHISLDPDNASAKDIDLGLPATGCYWIATFYVSTVLQKQGLGSGAMTAVEAMAALEPLCAKTLVLDTLLGEDQKREEIANAFFGGVPKVTNQEWYARRGYRLIKTVPNHYKKQMMMAMLGPDVESSAVFMRRDVA</sequence>
<dbReference type="EMBL" id="KQ964281">
    <property type="protein sequence ID" value="KXJ85459.1"/>
    <property type="molecule type" value="Genomic_DNA"/>
</dbReference>
<accession>A0A136ILE8</accession>
<name>A0A136ILE8_9PEZI</name>
<dbReference type="AlphaFoldDB" id="A0A136ILE8"/>
<dbReference type="OrthoDB" id="2326446at2759"/>
<proteinExistence type="predicted"/>
<feature type="domain" description="N-acetyltransferase" evidence="1">
    <location>
        <begin position="78"/>
        <end position="147"/>
    </location>
</feature>
<dbReference type="Gene3D" id="3.40.630.30">
    <property type="match status" value="1"/>
</dbReference>
<evidence type="ECO:0000259" key="1">
    <source>
        <dbReference type="Pfam" id="PF00583"/>
    </source>
</evidence>